<feature type="region of interest" description="Disordered" evidence="1">
    <location>
        <begin position="82"/>
        <end position="111"/>
    </location>
</feature>
<dbReference type="Proteomes" id="UP000789570">
    <property type="component" value="Unassembled WGS sequence"/>
</dbReference>
<evidence type="ECO:0000256" key="1">
    <source>
        <dbReference type="SAM" id="MobiDB-lite"/>
    </source>
</evidence>
<comment type="caution">
    <text evidence="2">The sequence shown here is derived from an EMBL/GenBank/DDBJ whole genome shotgun (WGS) entry which is preliminary data.</text>
</comment>
<evidence type="ECO:0000313" key="2">
    <source>
        <dbReference type="EMBL" id="CAG8493412.1"/>
    </source>
</evidence>
<accession>A0A9N8ZE88</accession>
<feature type="region of interest" description="Disordered" evidence="1">
    <location>
        <begin position="158"/>
        <end position="182"/>
    </location>
</feature>
<dbReference type="OrthoDB" id="2443480at2759"/>
<proteinExistence type="predicted"/>
<feature type="compositionally biased region" description="Polar residues" evidence="1">
    <location>
        <begin position="158"/>
        <end position="167"/>
    </location>
</feature>
<dbReference type="AlphaFoldDB" id="A0A9N8ZE88"/>
<dbReference type="EMBL" id="CAJVPQ010000573">
    <property type="protein sequence ID" value="CAG8493412.1"/>
    <property type="molecule type" value="Genomic_DNA"/>
</dbReference>
<feature type="compositionally biased region" description="Low complexity" evidence="1">
    <location>
        <begin position="171"/>
        <end position="182"/>
    </location>
</feature>
<feature type="compositionally biased region" description="Low complexity" evidence="1">
    <location>
        <begin position="89"/>
        <end position="102"/>
    </location>
</feature>
<reference evidence="2" key="1">
    <citation type="submission" date="2021-06" db="EMBL/GenBank/DDBJ databases">
        <authorList>
            <person name="Kallberg Y."/>
            <person name="Tangrot J."/>
            <person name="Rosling A."/>
        </authorList>
    </citation>
    <scope>NUCLEOTIDE SEQUENCE</scope>
    <source>
        <strain evidence="2">UK204</strain>
    </source>
</reference>
<gene>
    <name evidence="2" type="ORF">FCALED_LOCUS3333</name>
</gene>
<name>A0A9N8ZE88_9GLOM</name>
<keyword evidence="3" id="KW-1185">Reference proteome</keyword>
<organism evidence="2 3">
    <name type="scientific">Funneliformis caledonium</name>
    <dbReference type="NCBI Taxonomy" id="1117310"/>
    <lineage>
        <taxon>Eukaryota</taxon>
        <taxon>Fungi</taxon>
        <taxon>Fungi incertae sedis</taxon>
        <taxon>Mucoromycota</taxon>
        <taxon>Glomeromycotina</taxon>
        <taxon>Glomeromycetes</taxon>
        <taxon>Glomerales</taxon>
        <taxon>Glomeraceae</taxon>
        <taxon>Funneliformis</taxon>
    </lineage>
</organism>
<evidence type="ECO:0000313" key="3">
    <source>
        <dbReference type="Proteomes" id="UP000789570"/>
    </source>
</evidence>
<protein>
    <submittedName>
        <fullName evidence="2">15756_t:CDS:1</fullName>
    </submittedName>
</protein>
<sequence>MTVLPQVHHWSTEGSDQQQQKKKDFYAAAIVARKTVLMGGLGKNGNYPYDLERPNGLQMQQFLSKTMPVSVSRKMLEDLNNMNDIPTLSSSPHSYSSSSSISPDPFDQSHSLHRQPTFSYIPIHKRRRSLGPSLIHSMSFNSISTSIPSQHSLMSLASTTSSIQTPDSEMPTTPTSLFSSTSDQSMEYTSFPNLEKFTDECWTAIRVEEKKDVSIDIEMESYDEMLVGGVRFHYT</sequence>